<dbReference type="Gene3D" id="3.40.50.300">
    <property type="entry name" value="P-loop containing nucleotide triphosphate hydrolases"/>
    <property type="match status" value="1"/>
</dbReference>
<dbReference type="GO" id="GO:0004386">
    <property type="term" value="F:helicase activity"/>
    <property type="evidence" value="ECO:0007669"/>
    <property type="project" value="InterPro"/>
</dbReference>
<dbReference type="Pfam" id="PF13086">
    <property type="entry name" value="AAA_11"/>
    <property type="match status" value="1"/>
</dbReference>
<feature type="domain" description="DNA2/NAM7 helicase helicase" evidence="1">
    <location>
        <begin position="10"/>
        <end position="64"/>
    </location>
</feature>
<sequence>MRQSTVIGMTTTCAARYQSVLQEIRPRIVVVEEAAEVLEAHIVSTLSRGCEHVVLIGDHKQLKPSPTVYKLATKYNLEISLFERMICNNMAYDCLQFQHRMRPDISKMLRKIYPELKDDDAVKGYQDVKGISSNVFFIDHTYEETSEDDLKSLKRP</sequence>
<dbReference type="GO" id="GO:0031380">
    <property type="term" value="C:nuclear RNA-directed RNA polymerase complex"/>
    <property type="evidence" value="ECO:0007669"/>
    <property type="project" value="TreeGrafter"/>
</dbReference>
<dbReference type="EMBL" id="CAJPWZ010002323">
    <property type="protein sequence ID" value="CAG2235698.1"/>
    <property type="molecule type" value="Genomic_DNA"/>
</dbReference>
<protein>
    <submittedName>
        <fullName evidence="2">NFX1-type zinc finger-containing protein 1</fullName>
    </submittedName>
</protein>
<gene>
    <name evidence="2" type="ORF">MEDL_48203</name>
</gene>
<dbReference type="PANTHER" id="PTHR10887:SF341">
    <property type="entry name" value="NFX1-TYPE ZINC FINGER-CONTAINING PROTEIN 1"/>
    <property type="match status" value="1"/>
</dbReference>
<dbReference type="InterPro" id="IPR045055">
    <property type="entry name" value="DNA2/NAM7-like"/>
</dbReference>
<keyword evidence="3" id="KW-1185">Reference proteome</keyword>
<dbReference type="OrthoDB" id="6144670at2759"/>
<reference evidence="2" key="1">
    <citation type="submission" date="2021-03" db="EMBL/GenBank/DDBJ databases">
        <authorList>
            <person name="Bekaert M."/>
        </authorList>
    </citation>
    <scope>NUCLEOTIDE SEQUENCE</scope>
</reference>
<evidence type="ECO:0000259" key="1">
    <source>
        <dbReference type="Pfam" id="PF13086"/>
    </source>
</evidence>
<evidence type="ECO:0000313" key="2">
    <source>
        <dbReference type="EMBL" id="CAG2235698.1"/>
    </source>
</evidence>
<dbReference type="PANTHER" id="PTHR10887">
    <property type="entry name" value="DNA2/NAM7 HELICASE FAMILY"/>
    <property type="match status" value="1"/>
</dbReference>
<name>A0A8S3TQ76_MYTED</name>
<dbReference type="SUPFAM" id="SSF52540">
    <property type="entry name" value="P-loop containing nucleoside triphosphate hydrolases"/>
    <property type="match status" value="1"/>
</dbReference>
<organism evidence="2 3">
    <name type="scientific">Mytilus edulis</name>
    <name type="common">Blue mussel</name>
    <dbReference type="NCBI Taxonomy" id="6550"/>
    <lineage>
        <taxon>Eukaryota</taxon>
        <taxon>Metazoa</taxon>
        <taxon>Spiralia</taxon>
        <taxon>Lophotrochozoa</taxon>
        <taxon>Mollusca</taxon>
        <taxon>Bivalvia</taxon>
        <taxon>Autobranchia</taxon>
        <taxon>Pteriomorphia</taxon>
        <taxon>Mytilida</taxon>
        <taxon>Mytiloidea</taxon>
        <taxon>Mytilidae</taxon>
        <taxon>Mytilinae</taxon>
        <taxon>Mytilus</taxon>
    </lineage>
</organism>
<dbReference type="InterPro" id="IPR027417">
    <property type="entry name" value="P-loop_NTPase"/>
</dbReference>
<comment type="caution">
    <text evidence="2">The sequence shown here is derived from an EMBL/GenBank/DDBJ whole genome shotgun (WGS) entry which is preliminary data.</text>
</comment>
<dbReference type="Proteomes" id="UP000683360">
    <property type="component" value="Unassembled WGS sequence"/>
</dbReference>
<evidence type="ECO:0000313" key="3">
    <source>
        <dbReference type="Proteomes" id="UP000683360"/>
    </source>
</evidence>
<dbReference type="AlphaFoldDB" id="A0A8S3TQ76"/>
<dbReference type="InterPro" id="IPR041677">
    <property type="entry name" value="DNA2/NAM7_AAA_11"/>
</dbReference>
<dbReference type="GO" id="GO:0031048">
    <property type="term" value="P:regulatory ncRNA-mediated heterochromatin formation"/>
    <property type="evidence" value="ECO:0007669"/>
    <property type="project" value="TreeGrafter"/>
</dbReference>
<accession>A0A8S3TQ76</accession>
<proteinExistence type="predicted"/>